<proteinExistence type="predicted"/>
<dbReference type="EMBL" id="CM056741">
    <property type="protein sequence ID" value="KAJ8682457.1"/>
    <property type="molecule type" value="Genomic_DNA"/>
</dbReference>
<protein>
    <submittedName>
        <fullName evidence="1">Uncharacterized protein</fullName>
    </submittedName>
</protein>
<name>A0ACC2PG64_9HYME</name>
<organism evidence="1 2">
    <name type="scientific">Eretmocerus hayati</name>
    <dbReference type="NCBI Taxonomy" id="131215"/>
    <lineage>
        <taxon>Eukaryota</taxon>
        <taxon>Metazoa</taxon>
        <taxon>Ecdysozoa</taxon>
        <taxon>Arthropoda</taxon>
        <taxon>Hexapoda</taxon>
        <taxon>Insecta</taxon>
        <taxon>Pterygota</taxon>
        <taxon>Neoptera</taxon>
        <taxon>Endopterygota</taxon>
        <taxon>Hymenoptera</taxon>
        <taxon>Apocrita</taxon>
        <taxon>Proctotrupomorpha</taxon>
        <taxon>Chalcidoidea</taxon>
        <taxon>Aphelinidae</taxon>
        <taxon>Aphelininae</taxon>
        <taxon>Eretmocerus</taxon>
    </lineage>
</organism>
<reference evidence="1" key="1">
    <citation type="submission" date="2023-04" db="EMBL/GenBank/DDBJ databases">
        <title>A chromosome-level genome assembly of the parasitoid wasp Eretmocerus hayati.</title>
        <authorList>
            <person name="Zhong Y."/>
            <person name="Liu S."/>
            <person name="Liu Y."/>
        </authorList>
    </citation>
    <scope>NUCLEOTIDE SEQUENCE</scope>
    <source>
        <strain evidence="1">ZJU_SS_LIU_2023</strain>
    </source>
</reference>
<sequence length="927" mass="105169">MSLRDAIRSRNTDLVRRLIACGAEANGYKSNISYHRPLHLAVISRSTEIVQILLEGGADVNILSQDGETPLTLAAKLENNSVVDILLTYNVENTEDAFYNLSHLHVACTRNKVDVCGADFTAREARNMTPLHLAHLHRNEDIIDLILQQHMYEHRNPEHDEQLSHFHIACTRDNPSIVEHFLRSGVDAGLRSKSRVSRGWRPIDFALYYECPKVTELLLKSNVTLSSLKFHEILKCIFIMGNTLMHELITKKGFCSTQMRGTDRDLTTFHHACIQDDSVKIEELLADDEISAPYDFNMPIWTGCTPLHLAVQCNSVAVTTFLLERGADSMIQDKEGNTALHIAFKHGFRDVFDNILEHLNNSVQNLTDEYGLSILHILCTTTKVKAIEILISRGINISARVSNECICWAGFTPLYFAVKFRQQKVLILLLKNGADISIRNLLGMDPINILLDRLEEYFYDGGIENTISEILLTISLSLKKSTEHSGFQMSVLHALCIKNTDAKILQEHLSLCKNEINELTNVPSSPKLHKCTPLHLVMQRHYFQMAKILMANGSDSLIVNHNGETPLESAASEFGLWWDTDACESLFPLDIPIEKFRTSHFHLACSLGLTNVVNHILNGIDDEQMKMRFVNCLNDAGQTPLISMLDVNEKSRAAAKKELTLLLLKNKADVNAKDFELKTPLHLTEHPEDFDVVRTLVSYGANIDAQNVYGRTPLHSLFYSSLLENNNSKIIEFLLENGADINILDERGETCMVQKHQMYQNRRHNDNMIKDSVVTLMKHAKKLEVLGLYVNQVNKKAYSKYLRRFREFFNEATFVDQCNKELESLTSIKIDSWTTLKDILRKSPNQMTHYCDNPVLQTILASNEISERFPMYGFLISLQLKYGNECKKALAILCKTGLPCVCVDVISKYLSKMDLRNIVLSTKESDE</sequence>
<dbReference type="Proteomes" id="UP001239111">
    <property type="component" value="Chromosome 1"/>
</dbReference>
<keyword evidence="2" id="KW-1185">Reference proteome</keyword>
<comment type="caution">
    <text evidence="1">The sequence shown here is derived from an EMBL/GenBank/DDBJ whole genome shotgun (WGS) entry which is preliminary data.</text>
</comment>
<gene>
    <name evidence="1" type="ORF">QAD02_018249</name>
</gene>
<accession>A0ACC2PG64</accession>
<evidence type="ECO:0000313" key="1">
    <source>
        <dbReference type="EMBL" id="KAJ8682457.1"/>
    </source>
</evidence>
<evidence type="ECO:0000313" key="2">
    <source>
        <dbReference type="Proteomes" id="UP001239111"/>
    </source>
</evidence>